<proteinExistence type="predicted"/>
<keyword evidence="2" id="KW-0121">Carboxypeptidase</keyword>
<dbReference type="PANTHER" id="PTHR34385">
    <property type="entry name" value="D-ALANYL-D-ALANINE CARBOXYPEPTIDASE"/>
    <property type="match status" value="1"/>
</dbReference>
<sequence>MKKWGFLLLLLLSLFLTFTYKGSFFESKADIPNVEVQKYDQHENDKVEDRRASENSSQIDIAEEQIYQGNLLLVNSEHPVHQESIKSDVVNLSMHNELTQGYVLLGSEIYMSKDFAHKFSEMVADAGKDGLHNFAITSGFRSFEEQNKLYEQMGSDRALPPGYSEHNLGLSLDVGSTQMKMEDAPEGKWIEKNAWKYGFILRYPEDKIDITGIQYEPWHIRYVGLPHSAIMKEKGFVLEEYLDYLKEKKKVLAKLEGKKYTVTYYPFSENMTINIPKNHEYAISGDNMDGVIVTVYE</sequence>
<organism evidence="2 3">
    <name type="scientific">Pueribacillus theae</name>
    <dbReference type="NCBI Taxonomy" id="2171751"/>
    <lineage>
        <taxon>Bacteria</taxon>
        <taxon>Bacillati</taxon>
        <taxon>Bacillota</taxon>
        <taxon>Bacilli</taxon>
        <taxon>Bacillales</taxon>
        <taxon>Bacillaceae</taxon>
        <taxon>Pueribacillus</taxon>
    </lineage>
</organism>
<dbReference type="GO" id="GO:0006508">
    <property type="term" value="P:proteolysis"/>
    <property type="evidence" value="ECO:0007669"/>
    <property type="project" value="InterPro"/>
</dbReference>
<evidence type="ECO:0000313" key="3">
    <source>
        <dbReference type="Proteomes" id="UP000245998"/>
    </source>
</evidence>
<reference evidence="2 3" key="1">
    <citation type="submission" date="2018-04" db="EMBL/GenBank/DDBJ databases">
        <title>Camelliibacillus theae gen. nov., sp. nov., isolated from Pu'er tea.</title>
        <authorList>
            <person name="Niu L."/>
        </authorList>
    </citation>
    <scope>NUCLEOTIDE SEQUENCE [LARGE SCALE GENOMIC DNA]</scope>
    <source>
        <strain evidence="2 3">T8</strain>
    </source>
</reference>
<dbReference type="Pfam" id="PF02557">
    <property type="entry name" value="VanY"/>
    <property type="match status" value="1"/>
</dbReference>
<gene>
    <name evidence="2" type="primary">vanY</name>
    <name evidence="2" type="ORF">DCC39_14070</name>
</gene>
<dbReference type="Gene3D" id="3.30.1380.10">
    <property type="match status" value="1"/>
</dbReference>
<dbReference type="PANTHER" id="PTHR34385:SF1">
    <property type="entry name" value="PEPTIDOGLYCAN L-ALANYL-D-GLUTAMATE ENDOPEPTIDASE CWLK"/>
    <property type="match status" value="1"/>
</dbReference>
<evidence type="ECO:0000313" key="2">
    <source>
        <dbReference type="EMBL" id="PWA08884.1"/>
    </source>
</evidence>
<dbReference type="CDD" id="cd14852">
    <property type="entry name" value="LD-carboxypeptidase"/>
    <property type="match status" value="1"/>
</dbReference>
<dbReference type="InterPro" id="IPR003709">
    <property type="entry name" value="VanY-like_core_dom"/>
</dbReference>
<dbReference type="AlphaFoldDB" id="A0A2U1JVC1"/>
<evidence type="ECO:0000259" key="1">
    <source>
        <dbReference type="Pfam" id="PF02557"/>
    </source>
</evidence>
<keyword evidence="3" id="KW-1185">Reference proteome</keyword>
<dbReference type="GO" id="GO:0004180">
    <property type="term" value="F:carboxypeptidase activity"/>
    <property type="evidence" value="ECO:0007669"/>
    <property type="project" value="UniProtKB-KW"/>
</dbReference>
<dbReference type="NCBIfam" id="NF000472">
    <property type="entry name" value="vanY_AFMPt"/>
    <property type="match status" value="1"/>
</dbReference>
<dbReference type="Proteomes" id="UP000245998">
    <property type="component" value="Unassembled WGS sequence"/>
</dbReference>
<keyword evidence="2" id="KW-0645">Protease</keyword>
<dbReference type="InterPro" id="IPR009045">
    <property type="entry name" value="Zn_M74/Hedgehog-like"/>
</dbReference>
<protein>
    <submittedName>
        <fullName evidence="2">VanY-A/VanY-F/VanY-M family D-Ala-D-Ala carboxypeptidase</fullName>
    </submittedName>
</protein>
<dbReference type="OrthoDB" id="9792074at2"/>
<accession>A0A2U1JVC1</accession>
<name>A0A2U1JVC1_9BACI</name>
<dbReference type="Gene3D" id="3.30.200.180">
    <property type="match status" value="1"/>
</dbReference>
<feature type="domain" description="D-alanyl-D-alanine carboxypeptidase-like core" evidence="1">
    <location>
        <begin position="109"/>
        <end position="224"/>
    </location>
</feature>
<keyword evidence="2" id="KW-0378">Hydrolase</keyword>
<dbReference type="EMBL" id="QCZG01000033">
    <property type="protein sequence ID" value="PWA08884.1"/>
    <property type="molecule type" value="Genomic_DNA"/>
</dbReference>
<comment type="caution">
    <text evidence="2">The sequence shown here is derived from an EMBL/GenBank/DDBJ whole genome shotgun (WGS) entry which is preliminary data.</text>
</comment>
<dbReference type="RefSeq" id="WP_116555536.1">
    <property type="nucleotide sequence ID" value="NZ_QCZG01000033.1"/>
</dbReference>
<dbReference type="InterPro" id="IPR052179">
    <property type="entry name" value="DD-CPase-like"/>
</dbReference>
<dbReference type="SUPFAM" id="SSF55166">
    <property type="entry name" value="Hedgehog/DD-peptidase"/>
    <property type="match status" value="1"/>
</dbReference>
<dbReference type="InterPro" id="IPR058193">
    <property type="entry name" value="VanY/YodJ_core_dom"/>
</dbReference>